<proteinExistence type="predicted"/>
<keyword evidence="6" id="KW-0325">Glycoprotein</keyword>
<dbReference type="GO" id="GO:0016788">
    <property type="term" value="F:hydrolase activity, acting on ester bonds"/>
    <property type="evidence" value="ECO:0007669"/>
    <property type="project" value="InterPro"/>
</dbReference>
<dbReference type="Pfam" id="PF02265">
    <property type="entry name" value="S1-P1_nuclease"/>
    <property type="match status" value="1"/>
</dbReference>
<dbReference type="PANTHER" id="PTHR33146">
    <property type="entry name" value="ENDONUCLEASE 4"/>
    <property type="match status" value="1"/>
</dbReference>
<dbReference type="Gene3D" id="1.10.575.10">
    <property type="entry name" value="P1 Nuclease"/>
    <property type="match status" value="1"/>
</dbReference>
<dbReference type="PANTHER" id="PTHR33146:SF26">
    <property type="entry name" value="ENDONUCLEASE 4"/>
    <property type="match status" value="1"/>
</dbReference>
<evidence type="ECO:0000256" key="5">
    <source>
        <dbReference type="ARBA" id="ARBA00023157"/>
    </source>
</evidence>
<keyword evidence="4" id="KW-0378">Hydrolase</keyword>
<dbReference type="Proteomes" id="UP000287649">
    <property type="component" value="Unassembled WGS sequence"/>
</dbReference>
<evidence type="ECO:0000313" key="9">
    <source>
        <dbReference type="Proteomes" id="UP000287649"/>
    </source>
</evidence>
<keyword evidence="1" id="KW-0540">Nuclease</keyword>
<dbReference type="AlphaFoldDB" id="A0A432Y359"/>
<reference evidence="9" key="1">
    <citation type="journal article" date="2018" name="Front. Microbiol.">
        <title>Genome-Based Analysis Reveals the Taxonomy and Diversity of the Family Idiomarinaceae.</title>
        <authorList>
            <person name="Liu Y."/>
            <person name="Lai Q."/>
            <person name="Shao Z."/>
        </authorList>
    </citation>
    <scope>NUCLEOTIDE SEQUENCE [LARGE SCALE GENOMIC DNA]</scope>
    <source>
        <strain evidence="9">PO-M2</strain>
    </source>
</reference>
<evidence type="ECO:0000256" key="4">
    <source>
        <dbReference type="ARBA" id="ARBA00022801"/>
    </source>
</evidence>
<evidence type="ECO:0000256" key="3">
    <source>
        <dbReference type="ARBA" id="ARBA00022759"/>
    </source>
</evidence>
<dbReference type="InterPro" id="IPR003154">
    <property type="entry name" value="S1/P1nuclease"/>
</dbReference>
<keyword evidence="7" id="KW-0732">Signal</keyword>
<evidence type="ECO:0000256" key="2">
    <source>
        <dbReference type="ARBA" id="ARBA00022723"/>
    </source>
</evidence>
<gene>
    <name evidence="8" type="ORF">CWI70_00670</name>
</gene>
<keyword evidence="2" id="KW-0479">Metal-binding</keyword>
<dbReference type="SUPFAM" id="SSF48537">
    <property type="entry name" value="Phospholipase C/P1 nuclease"/>
    <property type="match status" value="1"/>
</dbReference>
<comment type="caution">
    <text evidence="8">The sequence shown here is derived from an EMBL/GenBank/DDBJ whole genome shotgun (WGS) entry which is preliminary data.</text>
</comment>
<dbReference type="GO" id="GO:0004519">
    <property type="term" value="F:endonuclease activity"/>
    <property type="evidence" value="ECO:0007669"/>
    <property type="project" value="UniProtKB-KW"/>
</dbReference>
<dbReference type="GO" id="GO:0006308">
    <property type="term" value="P:DNA catabolic process"/>
    <property type="evidence" value="ECO:0007669"/>
    <property type="project" value="InterPro"/>
</dbReference>
<name>A0A432Y359_9GAMM</name>
<evidence type="ECO:0000256" key="6">
    <source>
        <dbReference type="ARBA" id="ARBA00023180"/>
    </source>
</evidence>
<evidence type="ECO:0000313" key="8">
    <source>
        <dbReference type="EMBL" id="RUO55336.1"/>
    </source>
</evidence>
<protein>
    <submittedName>
        <fullName evidence="8">S1/P1 Nuclease</fullName>
    </submittedName>
</protein>
<keyword evidence="9" id="KW-1185">Reference proteome</keyword>
<evidence type="ECO:0000256" key="7">
    <source>
        <dbReference type="SAM" id="SignalP"/>
    </source>
</evidence>
<dbReference type="CDD" id="cd11010">
    <property type="entry name" value="S1-P1_nuclease"/>
    <property type="match status" value="1"/>
</dbReference>
<dbReference type="EMBL" id="PIPX01000001">
    <property type="protein sequence ID" value="RUO55336.1"/>
    <property type="molecule type" value="Genomic_DNA"/>
</dbReference>
<organism evidence="8 9">
    <name type="scientific">Pseudidiomarina homiensis</name>
    <dbReference type="NCBI Taxonomy" id="364198"/>
    <lineage>
        <taxon>Bacteria</taxon>
        <taxon>Pseudomonadati</taxon>
        <taxon>Pseudomonadota</taxon>
        <taxon>Gammaproteobacteria</taxon>
        <taxon>Alteromonadales</taxon>
        <taxon>Idiomarinaceae</taxon>
        <taxon>Pseudidiomarina</taxon>
    </lineage>
</organism>
<feature type="chain" id="PRO_5019181351" evidence="7">
    <location>
        <begin position="30"/>
        <end position="277"/>
    </location>
</feature>
<dbReference type="GO" id="GO:0003676">
    <property type="term" value="F:nucleic acid binding"/>
    <property type="evidence" value="ECO:0007669"/>
    <property type="project" value="InterPro"/>
</dbReference>
<dbReference type="GO" id="GO:0046872">
    <property type="term" value="F:metal ion binding"/>
    <property type="evidence" value="ECO:0007669"/>
    <property type="project" value="UniProtKB-KW"/>
</dbReference>
<dbReference type="RefSeq" id="WP_126769625.1">
    <property type="nucleotide sequence ID" value="NZ_PIPX01000001.1"/>
</dbReference>
<dbReference type="InterPro" id="IPR008947">
    <property type="entry name" value="PLipase_C/P1_nuclease_dom_sf"/>
</dbReference>
<feature type="signal peptide" evidence="7">
    <location>
        <begin position="1"/>
        <end position="29"/>
    </location>
</feature>
<accession>A0A432Y359</accession>
<keyword evidence="5" id="KW-1015">Disulfide bond</keyword>
<keyword evidence="3" id="KW-0255">Endonuclease</keyword>
<evidence type="ECO:0000256" key="1">
    <source>
        <dbReference type="ARBA" id="ARBA00022722"/>
    </source>
</evidence>
<sequence>MNLSKLALAAAGAFALASAASLVATPAHAWGKTGHRITGKIATHYLTDDARAAIADLLGPESLAEASTYADEMRSNPDKFWQETANPFHYVTLQQPHDYHADDCPPEGDAFSALEDFTATLTSDSASRQEKQLALRFIVHIIGDLHQPLHVGSAALNDRGGNDVKVVFFGEQSNLHRVWDSGLVDHQQLSYSEFSHWLQRRITAEQANTWATPDPYTWIRESSKLRDEVYPQTDEPYLGWDYVYNYTPIMKQRLQQGGVRIAAYLNDVFAKAASNEG</sequence>
<dbReference type="OrthoDB" id="267579at2"/>